<sequence length="83" mass="9270">MFSESSTPSSSFSIPETHRYSFQNILSSFNCPRSTADSPHELMQFSTQESDIAAAANEALKRFRDESRKRFCSGGHGIQLPHS</sequence>
<accession>A0A8S9GQK1</accession>
<dbReference type="EMBL" id="QGKY02001925">
    <property type="protein sequence ID" value="KAF2548123.1"/>
    <property type="molecule type" value="Genomic_DNA"/>
</dbReference>
<comment type="caution">
    <text evidence="1">The sequence shown here is derived from an EMBL/GenBank/DDBJ whole genome shotgun (WGS) entry which is preliminary data.</text>
</comment>
<proteinExistence type="predicted"/>
<protein>
    <submittedName>
        <fullName evidence="1">Uncharacterized protein</fullName>
    </submittedName>
</protein>
<organism evidence="1">
    <name type="scientific">Brassica cretica</name>
    <name type="common">Mustard</name>
    <dbReference type="NCBI Taxonomy" id="69181"/>
    <lineage>
        <taxon>Eukaryota</taxon>
        <taxon>Viridiplantae</taxon>
        <taxon>Streptophyta</taxon>
        <taxon>Embryophyta</taxon>
        <taxon>Tracheophyta</taxon>
        <taxon>Spermatophyta</taxon>
        <taxon>Magnoliopsida</taxon>
        <taxon>eudicotyledons</taxon>
        <taxon>Gunneridae</taxon>
        <taxon>Pentapetalae</taxon>
        <taxon>rosids</taxon>
        <taxon>malvids</taxon>
        <taxon>Brassicales</taxon>
        <taxon>Brassicaceae</taxon>
        <taxon>Brassiceae</taxon>
        <taxon>Brassica</taxon>
    </lineage>
</organism>
<dbReference type="AlphaFoldDB" id="A0A8S9GQK1"/>
<reference evidence="1" key="1">
    <citation type="submission" date="2019-12" db="EMBL/GenBank/DDBJ databases">
        <title>Genome sequencing and annotation of Brassica cretica.</title>
        <authorList>
            <person name="Studholme D.J."/>
            <person name="Sarris P.F."/>
        </authorList>
    </citation>
    <scope>NUCLEOTIDE SEQUENCE</scope>
    <source>
        <strain evidence="1">PFS-102/07</strain>
        <tissue evidence="1">Leaf</tissue>
    </source>
</reference>
<gene>
    <name evidence="1" type="ORF">F2Q70_00023172</name>
</gene>
<name>A0A8S9GQK1_BRACR</name>
<evidence type="ECO:0000313" key="1">
    <source>
        <dbReference type="EMBL" id="KAF2548123.1"/>
    </source>
</evidence>